<dbReference type="EMBL" id="CAFBNF010000356">
    <property type="protein sequence ID" value="CAB4964034.1"/>
    <property type="molecule type" value="Genomic_DNA"/>
</dbReference>
<dbReference type="AlphaFoldDB" id="A0A6J7LE34"/>
<feature type="region of interest" description="Disordered" evidence="1">
    <location>
        <begin position="185"/>
        <end position="247"/>
    </location>
</feature>
<evidence type="ECO:0000313" key="2">
    <source>
        <dbReference type="EMBL" id="CAB4964034.1"/>
    </source>
</evidence>
<protein>
    <submittedName>
        <fullName evidence="2">Unannotated protein</fullName>
    </submittedName>
</protein>
<organism evidence="2">
    <name type="scientific">freshwater metagenome</name>
    <dbReference type="NCBI Taxonomy" id="449393"/>
    <lineage>
        <taxon>unclassified sequences</taxon>
        <taxon>metagenomes</taxon>
        <taxon>ecological metagenomes</taxon>
    </lineage>
</organism>
<reference evidence="2" key="1">
    <citation type="submission" date="2020-05" db="EMBL/GenBank/DDBJ databases">
        <authorList>
            <person name="Chiriac C."/>
            <person name="Salcher M."/>
            <person name="Ghai R."/>
            <person name="Kavagutti S V."/>
        </authorList>
    </citation>
    <scope>NUCLEOTIDE SEQUENCE</scope>
</reference>
<name>A0A6J7LE34_9ZZZZ</name>
<gene>
    <name evidence="2" type="ORF">UFOPK3773_02211</name>
</gene>
<feature type="compositionally biased region" description="Low complexity" evidence="1">
    <location>
        <begin position="194"/>
        <end position="212"/>
    </location>
</feature>
<sequence>MGPICASRRPMVLRHTRSAVSASQTPSATRAMASRQSACCSLLPTKPGTSRSTRTASLPRCSSRATVRSITSVEVCSPRTTSTIGMRSGGFHQCVPTTRSGAVANSAMLVMGSTEVLVAMIARSVSSLIAAMSCCLAPRSSMMASVMKSLLATASGRLVLEVTVPGVDDSEAIWLATATAPSSNSALESCSTTSAPPRAMMPAIRRPMSPAPTTVARRTSPGRAGFSTRCTRRRGRAPDRSQTSRHR</sequence>
<evidence type="ECO:0000256" key="1">
    <source>
        <dbReference type="SAM" id="MobiDB-lite"/>
    </source>
</evidence>
<accession>A0A6J7LE34</accession>
<proteinExistence type="predicted"/>